<feature type="transmembrane region" description="Helical" evidence="7">
    <location>
        <begin position="273"/>
        <end position="298"/>
    </location>
</feature>
<feature type="transmembrane region" description="Helical" evidence="7">
    <location>
        <begin position="331"/>
        <end position="356"/>
    </location>
</feature>
<dbReference type="STRING" id="499555.BJL86_1147"/>
<dbReference type="PANTHER" id="PTHR42948">
    <property type="entry name" value="TRANSPORTER"/>
    <property type="match status" value="1"/>
</dbReference>
<feature type="transmembrane region" description="Helical" evidence="7">
    <location>
        <begin position="57"/>
        <end position="79"/>
    </location>
</feature>
<proteinExistence type="inferred from homology"/>
<keyword evidence="6" id="KW-0769">Symport</keyword>
<evidence type="ECO:0000256" key="5">
    <source>
        <dbReference type="ARBA" id="ARBA00023136"/>
    </source>
</evidence>
<gene>
    <name evidence="8" type="ORF">BJL86_1147</name>
</gene>
<name>A0A173LKU6_9ACTN</name>
<dbReference type="PANTHER" id="PTHR42948:SF1">
    <property type="entry name" value="TRANSPORTER"/>
    <property type="match status" value="1"/>
</dbReference>
<dbReference type="PRINTS" id="PR00176">
    <property type="entry name" value="NANEUSMPORT"/>
</dbReference>
<feature type="transmembrane region" description="Helical" evidence="7">
    <location>
        <begin position="236"/>
        <end position="261"/>
    </location>
</feature>
<sequence length="526" mass="56998">MTSAASGSVASEDGKFAREKFSSRNVFVFAAIGSAVGLGNIWRFPYVAFENGGGAFLVPYVVALLTAGIPLLFFDYSIGHRFRASAPLAFRRLNRKLEPIGWFQVLVSVIIAVYYAAIIGWAAWYAYFSLDQRFGSSLEETTSFFTGDFLQMSEESFSFDFVGNITIMIAIVWIGTIVVLALGVQKGIGRLNQFFIPLLIILFVIMVIFALVQDGAMDGLNQFFTPDWSVLTNYQVWIAAYGQIFFSLSVGFGIMITYSSYLKRKTNLTSSGLVVAFSNSAFEVLAGIGVFAGIGFLVHAGGMAWDDVQGGVGLAFFTFPALIASMPAGEVFGFLFFACLVLAGFTSMISIVEVVISAVRDKLDVNRVNGTLIVCVPLAIISLLLMPTATGLMTLDTLDAFSNQIGIVACALISILAVALMGKLPGQRDHLNAVSSWRVGNTWFVFLAATVVVLAITLFFTVRDFVVDGYEEYPDAVVNTWGWGAIAMVLILGIALTFTPWKKGLELTGVPGLDPQLENKDSEATK</sequence>
<protein>
    <recommendedName>
        <fullName evidence="6">Transporter</fullName>
    </recommendedName>
</protein>
<dbReference type="PROSITE" id="PS50267">
    <property type="entry name" value="NA_NEUROTRAN_SYMP_3"/>
    <property type="match status" value="1"/>
</dbReference>
<dbReference type="RefSeq" id="WP_067471705.1">
    <property type="nucleotide sequence ID" value="NZ_CP015961.1"/>
</dbReference>
<reference evidence="8 9" key="1">
    <citation type="submission" date="2016-06" db="EMBL/GenBank/DDBJ databases">
        <title>Complete genome sequence of a saline-alkali tolerant type strain Dietzia timorensis ID05-A0528T.</title>
        <authorList>
            <person name="Wu X."/>
        </authorList>
    </citation>
    <scope>NUCLEOTIDE SEQUENCE [LARGE SCALE GENOMIC DNA]</scope>
    <source>
        <strain evidence="8 9">ID05-A0528</strain>
    </source>
</reference>
<evidence type="ECO:0000313" key="8">
    <source>
        <dbReference type="EMBL" id="ANI91937.1"/>
    </source>
</evidence>
<dbReference type="InterPro" id="IPR037272">
    <property type="entry name" value="SNS_sf"/>
</dbReference>
<dbReference type="CDD" id="cd10334">
    <property type="entry name" value="SLC6sbd_u1"/>
    <property type="match status" value="1"/>
</dbReference>
<evidence type="ECO:0000256" key="7">
    <source>
        <dbReference type="SAM" id="Phobius"/>
    </source>
</evidence>
<evidence type="ECO:0000256" key="3">
    <source>
        <dbReference type="ARBA" id="ARBA00022692"/>
    </source>
</evidence>
<organism evidence="8 9">
    <name type="scientific">Dietzia timorensis</name>
    <dbReference type="NCBI Taxonomy" id="499555"/>
    <lineage>
        <taxon>Bacteria</taxon>
        <taxon>Bacillati</taxon>
        <taxon>Actinomycetota</taxon>
        <taxon>Actinomycetes</taxon>
        <taxon>Mycobacteriales</taxon>
        <taxon>Dietziaceae</taxon>
        <taxon>Dietzia</taxon>
    </lineage>
</organism>
<dbReference type="PROSITE" id="PS00610">
    <property type="entry name" value="NA_NEUROTRAN_SYMP_1"/>
    <property type="match status" value="1"/>
</dbReference>
<dbReference type="AlphaFoldDB" id="A0A173LKU6"/>
<feature type="transmembrane region" description="Helical" evidence="7">
    <location>
        <begin position="401"/>
        <end position="422"/>
    </location>
</feature>
<keyword evidence="3 6" id="KW-0812">Transmembrane</keyword>
<feature type="transmembrane region" description="Helical" evidence="7">
    <location>
        <begin position="161"/>
        <end position="182"/>
    </location>
</feature>
<comment type="similarity">
    <text evidence="6">Belongs to the sodium:neurotransmitter symporter (SNF) (TC 2.A.22) family.</text>
</comment>
<feature type="transmembrane region" description="Helical" evidence="7">
    <location>
        <begin position="481"/>
        <end position="498"/>
    </location>
</feature>
<dbReference type="Pfam" id="PF00209">
    <property type="entry name" value="SNF"/>
    <property type="match status" value="2"/>
</dbReference>
<dbReference type="Proteomes" id="UP000186104">
    <property type="component" value="Chromosome"/>
</dbReference>
<dbReference type="NCBIfam" id="NF037979">
    <property type="entry name" value="Na_transp"/>
    <property type="match status" value="1"/>
</dbReference>
<keyword evidence="9" id="KW-1185">Reference proteome</keyword>
<feature type="transmembrane region" description="Helical" evidence="7">
    <location>
        <begin position="194"/>
        <end position="216"/>
    </location>
</feature>
<comment type="subcellular location">
    <subcellularLocation>
        <location evidence="1">Membrane</location>
        <topology evidence="1">Multi-pass membrane protein</topology>
    </subcellularLocation>
</comment>
<feature type="transmembrane region" description="Helical" evidence="7">
    <location>
        <begin position="368"/>
        <end position="389"/>
    </location>
</feature>
<dbReference type="InterPro" id="IPR000175">
    <property type="entry name" value="Na/ntran_symport"/>
</dbReference>
<keyword evidence="4 7" id="KW-1133">Transmembrane helix</keyword>
<accession>A0A173LKU6</accession>
<feature type="transmembrane region" description="Helical" evidence="7">
    <location>
        <begin position="100"/>
        <end position="127"/>
    </location>
</feature>
<evidence type="ECO:0000256" key="1">
    <source>
        <dbReference type="ARBA" id="ARBA00004141"/>
    </source>
</evidence>
<dbReference type="GO" id="GO:0016020">
    <property type="term" value="C:membrane"/>
    <property type="evidence" value="ECO:0007669"/>
    <property type="project" value="UniProtKB-SubCell"/>
</dbReference>
<dbReference type="OrthoDB" id="9762833at2"/>
<dbReference type="SUPFAM" id="SSF161070">
    <property type="entry name" value="SNF-like"/>
    <property type="match status" value="1"/>
</dbReference>
<evidence type="ECO:0000256" key="6">
    <source>
        <dbReference type="RuleBase" id="RU003732"/>
    </source>
</evidence>
<dbReference type="EMBL" id="CP015961">
    <property type="protein sequence ID" value="ANI91937.1"/>
    <property type="molecule type" value="Genomic_DNA"/>
</dbReference>
<evidence type="ECO:0000256" key="2">
    <source>
        <dbReference type="ARBA" id="ARBA00022448"/>
    </source>
</evidence>
<evidence type="ECO:0000256" key="4">
    <source>
        <dbReference type="ARBA" id="ARBA00022989"/>
    </source>
</evidence>
<dbReference type="KEGG" id="dtm:BJL86_1147"/>
<keyword evidence="5 7" id="KW-0472">Membrane</keyword>
<dbReference type="GO" id="GO:0015293">
    <property type="term" value="F:symporter activity"/>
    <property type="evidence" value="ECO:0007669"/>
    <property type="project" value="UniProtKB-KW"/>
</dbReference>
<keyword evidence="2 6" id="KW-0813">Transport</keyword>
<feature type="transmembrane region" description="Helical" evidence="7">
    <location>
        <begin position="443"/>
        <end position="461"/>
    </location>
</feature>
<evidence type="ECO:0000313" key="9">
    <source>
        <dbReference type="Proteomes" id="UP000186104"/>
    </source>
</evidence>
<feature type="transmembrane region" description="Helical" evidence="7">
    <location>
        <begin position="26"/>
        <end position="45"/>
    </location>
</feature>